<organism evidence="2 3">
    <name type="scientific">Flexivirga alba</name>
    <dbReference type="NCBI Taxonomy" id="702742"/>
    <lineage>
        <taxon>Bacteria</taxon>
        <taxon>Bacillati</taxon>
        <taxon>Actinomycetota</taxon>
        <taxon>Actinomycetes</taxon>
        <taxon>Micrococcales</taxon>
        <taxon>Dermacoccaceae</taxon>
        <taxon>Flexivirga</taxon>
    </lineage>
</organism>
<proteinExistence type="predicted"/>
<reference evidence="3" key="1">
    <citation type="journal article" date="2019" name="Int. J. Syst. Evol. Microbiol.">
        <title>The Global Catalogue of Microorganisms (GCM) 10K type strain sequencing project: providing services to taxonomists for standard genome sequencing and annotation.</title>
        <authorList>
            <consortium name="The Broad Institute Genomics Platform"/>
            <consortium name="The Broad Institute Genome Sequencing Center for Infectious Disease"/>
            <person name="Wu L."/>
            <person name="Ma J."/>
        </authorList>
    </citation>
    <scope>NUCLEOTIDE SEQUENCE [LARGE SCALE GENOMIC DNA]</scope>
    <source>
        <strain evidence="3">CCUG 58127</strain>
    </source>
</reference>
<dbReference type="InterPro" id="IPR000771">
    <property type="entry name" value="FBA_II"/>
</dbReference>
<keyword evidence="3" id="KW-1185">Reference proteome</keyword>
<evidence type="ECO:0000256" key="1">
    <source>
        <dbReference type="ARBA" id="ARBA00001947"/>
    </source>
</evidence>
<evidence type="ECO:0000313" key="2">
    <source>
        <dbReference type="EMBL" id="MFC6706275.1"/>
    </source>
</evidence>
<keyword evidence="2" id="KW-0456">Lyase</keyword>
<evidence type="ECO:0000313" key="3">
    <source>
        <dbReference type="Proteomes" id="UP001596298"/>
    </source>
</evidence>
<dbReference type="CDD" id="cd00947">
    <property type="entry name" value="TBP_aldolase_IIB"/>
    <property type="match status" value="1"/>
</dbReference>
<dbReference type="PIRSF" id="PIRSF001359">
    <property type="entry name" value="F_bP_aldolase_II"/>
    <property type="match status" value="1"/>
</dbReference>
<dbReference type="GO" id="GO:0004332">
    <property type="term" value="F:fructose-bisphosphate aldolase activity"/>
    <property type="evidence" value="ECO:0007669"/>
    <property type="project" value="UniProtKB-EC"/>
</dbReference>
<dbReference type="SUPFAM" id="SSF51569">
    <property type="entry name" value="Aldolase"/>
    <property type="match status" value="1"/>
</dbReference>
<dbReference type="InterPro" id="IPR013785">
    <property type="entry name" value="Aldolase_TIM"/>
</dbReference>
<accession>A0ABW2AHW9</accession>
<dbReference type="PANTHER" id="PTHR30304:SF0">
    <property type="entry name" value="D-TAGATOSE-1,6-BISPHOSPHATE ALDOLASE SUBUNIT GATY-RELATED"/>
    <property type="match status" value="1"/>
</dbReference>
<dbReference type="EC" id="4.1.2.13" evidence="2"/>
<dbReference type="PANTHER" id="PTHR30304">
    <property type="entry name" value="D-TAGATOSE-1,6-BISPHOSPHATE ALDOLASE"/>
    <property type="match status" value="1"/>
</dbReference>
<comment type="caution">
    <text evidence="2">The sequence shown here is derived from an EMBL/GenBank/DDBJ whole genome shotgun (WGS) entry which is preliminary data.</text>
</comment>
<protein>
    <submittedName>
        <fullName evidence="2">Class II fructose-bisphosphate aldolase</fullName>
        <ecNumber evidence="2">4.1.2.13</ecNumber>
    </submittedName>
</protein>
<dbReference type="Pfam" id="PF01116">
    <property type="entry name" value="F_bP_aldolase"/>
    <property type="match status" value="1"/>
</dbReference>
<name>A0ABW2AHW9_9MICO</name>
<dbReference type="Proteomes" id="UP001596298">
    <property type="component" value="Unassembled WGS sequence"/>
</dbReference>
<comment type="cofactor">
    <cofactor evidence="1">
        <name>Zn(2+)</name>
        <dbReference type="ChEBI" id="CHEBI:29105"/>
    </cofactor>
</comment>
<dbReference type="RefSeq" id="WP_382402182.1">
    <property type="nucleotide sequence ID" value="NZ_JBHSWH010000001.1"/>
</dbReference>
<dbReference type="EMBL" id="JBHSWH010000001">
    <property type="protein sequence ID" value="MFC6706275.1"/>
    <property type="molecule type" value="Genomic_DNA"/>
</dbReference>
<sequence>MTISTTADLVAAARDSRSCVFAFNVVTLEHAEAIAAGATDAGRPCILQLSHNSINFHQDPAPIMAATVAVARAADVPLAIHLDHITDADLALRAADLGASSVMFDAGALPYADNVTATADVTRRAHEAGLFVEAELGYVGGKPDAPASAHAAGVRTDPTEAKAYVATTGVDALAVAVGSSHAMTDKSASLDHELISALRDATGTPLVLHGSSGVPDEQLRAAVAAGMVKINVGTALNIAFTAAVRETLVGSEKVDPRPYLGAGRAAMAAEVERLLRLI</sequence>
<dbReference type="InterPro" id="IPR050246">
    <property type="entry name" value="Class_II_FBP_aldolase"/>
</dbReference>
<dbReference type="Gene3D" id="3.20.20.70">
    <property type="entry name" value="Aldolase class I"/>
    <property type="match status" value="1"/>
</dbReference>
<gene>
    <name evidence="2" type="ORF">ACFQDH_13650</name>
</gene>